<dbReference type="AlphaFoldDB" id="A0A250WZP6"/>
<evidence type="ECO:0000256" key="2">
    <source>
        <dbReference type="ARBA" id="ARBA00006966"/>
    </source>
</evidence>
<dbReference type="Pfam" id="PF01212">
    <property type="entry name" value="Beta_elim_lyase"/>
    <property type="match status" value="1"/>
</dbReference>
<protein>
    <recommendedName>
        <fullName evidence="6">Aromatic amino acid beta-eliminating lyase/threonine aldolase domain-containing protein</fullName>
    </recommendedName>
</protein>
<accession>A0A250WZP6</accession>
<feature type="modified residue" description="N6-(pyridoxal phosphate)lysine" evidence="5">
    <location>
        <position position="230"/>
    </location>
</feature>
<dbReference type="SUPFAM" id="SSF53383">
    <property type="entry name" value="PLP-dependent transferases"/>
    <property type="match status" value="1"/>
</dbReference>
<dbReference type="PIRSF" id="PIRSF017617">
    <property type="entry name" value="Thr_aldolase"/>
    <property type="match status" value="1"/>
</dbReference>
<dbReference type="GO" id="GO:0006545">
    <property type="term" value="P:glycine biosynthetic process"/>
    <property type="evidence" value="ECO:0007669"/>
    <property type="project" value="TreeGrafter"/>
</dbReference>
<keyword evidence="8" id="KW-1185">Reference proteome</keyword>
<organism evidence="7 8">
    <name type="scientific">Chlamydomonas eustigma</name>
    <dbReference type="NCBI Taxonomy" id="1157962"/>
    <lineage>
        <taxon>Eukaryota</taxon>
        <taxon>Viridiplantae</taxon>
        <taxon>Chlorophyta</taxon>
        <taxon>core chlorophytes</taxon>
        <taxon>Chlorophyceae</taxon>
        <taxon>CS clade</taxon>
        <taxon>Chlamydomonadales</taxon>
        <taxon>Chlamydomonadaceae</taxon>
        <taxon>Chlamydomonas</taxon>
    </lineage>
</organism>
<dbReference type="InterPro" id="IPR015422">
    <property type="entry name" value="PyrdxlP-dep_Trfase_small"/>
</dbReference>
<dbReference type="OrthoDB" id="10261951at2759"/>
<dbReference type="InterPro" id="IPR015424">
    <property type="entry name" value="PyrdxlP-dep_Trfase"/>
</dbReference>
<feature type="domain" description="Aromatic amino acid beta-eliminating lyase/threonine aldolase" evidence="6">
    <location>
        <begin position="33"/>
        <end position="317"/>
    </location>
</feature>
<evidence type="ECO:0000256" key="3">
    <source>
        <dbReference type="ARBA" id="ARBA00022898"/>
    </source>
</evidence>
<evidence type="ECO:0000256" key="5">
    <source>
        <dbReference type="PIRSR" id="PIRSR017617-1"/>
    </source>
</evidence>
<dbReference type="CDD" id="cd06502">
    <property type="entry name" value="TA_like"/>
    <property type="match status" value="1"/>
</dbReference>
<dbReference type="Proteomes" id="UP000232323">
    <property type="component" value="Unassembled WGS sequence"/>
</dbReference>
<keyword evidence="3" id="KW-0663">Pyridoxal phosphate</keyword>
<dbReference type="GO" id="GO:0006567">
    <property type="term" value="P:L-threonine catabolic process"/>
    <property type="evidence" value="ECO:0007669"/>
    <property type="project" value="TreeGrafter"/>
</dbReference>
<dbReference type="NCBIfam" id="NF007825">
    <property type="entry name" value="PRK10534.1"/>
    <property type="match status" value="1"/>
</dbReference>
<dbReference type="NCBIfam" id="NF041359">
    <property type="entry name" value="GntG_guanitoxin"/>
    <property type="match status" value="1"/>
</dbReference>
<dbReference type="InterPro" id="IPR023603">
    <property type="entry name" value="Low_specificity_L-TA-like"/>
</dbReference>
<dbReference type="InterPro" id="IPR015421">
    <property type="entry name" value="PyrdxlP-dep_Trfase_major"/>
</dbReference>
<dbReference type="GO" id="GO:0005829">
    <property type="term" value="C:cytosol"/>
    <property type="evidence" value="ECO:0007669"/>
    <property type="project" value="TreeGrafter"/>
</dbReference>
<dbReference type="GO" id="GO:0008732">
    <property type="term" value="F:L-allo-threonine aldolase activity"/>
    <property type="evidence" value="ECO:0007669"/>
    <property type="project" value="TreeGrafter"/>
</dbReference>
<comment type="caution">
    <text evidence="7">The sequence shown here is derived from an EMBL/GenBank/DDBJ whole genome shotgun (WGS) entry which is preliminary data.</text>
</comment>
<dbReference type="PANTHER" id="PTHR48097:SF9">
    <property type="entry name" value="L-THREONINE ALDOLASE"/>
    <property type="match status" value="1"/>
</dbReference>
<name>A0A250WZP6_9CHLO</name>
<dbReference type="FunFam" id="3.40.640.10:FF:000030">
    <property type="entry name" value="Low-specificity L-threonine aldolase"/>
    <property type="match status" value="1"/>
</dbReference>
<gene>
    <name evidence="7" type="ORF">CEUSTIGMA_g3423.t1</name>
</gene>
<dbReference type="Gene3D" id="3.40.640.10">
    <property type="entry name" value="Type I PLP-dependent aspartate aminotransferase-like (Major domain)"/>
    <property type="match status" value="1"/>
</dbReference>
<dbReference type="EMBL" id="BEGY01000014">
    <property type="protein sequence ID" value="GAX75980.1"/>
    <property type="molecule type" value="Genomic_DNA"/>
</dbReference>
<proteinExistence type="inferred from homology"/>
<evidence type="ECO:0000313" key="7">
    <source>
        <dbReference type="EMBL" id="GAX75980.1"/>
    </source>
</evidence>
<comment type="similarity">
    <text evidence="2">Belongs to the threonine aldolase family.</text>
</comment>
<dbReference type="STRING" id="1157962.A0A250WZP6"/>
<keyword evidence="4" id="KW-0456">Lyase</keyword>
<evidence type="ECO:0000313" key="8">
    <source>
        <dbReference type="Proteomes" id="UP000232323"/>
    </source>
</evidence>
<evidence type="ECO:0000256" key="1">
    <source>
        <dbReference type="ARBA" id="ARBA00001933"/>
    </source>
</evidence>
<dbReference type="Gene3D" id="3.90.1150.10">
    <property type="entry name" value="Aspartate Aminotransferase, domain 1"/>
    <property type="match status" value="1"/>
</dbReference>
<comment type="cofactor">
    <cofactor evidence="1">
        <name>pyridoxal 5'-phosphate</name>
        <dbReference type="ChEBI" id="CHEBI:597326"/>
    </cofactor>
</comment>
<dbReference type="PANTHER" id="PTHR48097">
    <property type="entry name" value="L-THREONINE ALDOLASE-RELATED"/>
    <property type="match status" value="1"/>
</dbReference>
<evidence type="ECO:0000259" key="6">
    <source>
        <dbReference type="Pfam" id="PF01212"/>
    </source>
</evidence>
<reference evidence="7 8" key="1">
    <citation type="submission" date="2017-08" db="EMBL/GenBank/DDBJ databases">
        <title>Acidophilic green algal genome provides insights into adaptation to an acidic environment.</title>
        <authorList>
            <person name="Hirooka S."/>
            <person name="Hirose Y."/>
            <person name="Kanesaki Y."/>
            <person name="Higuchi S."/>
            <person name="Fujiwara T."/>
            <person name="Onuma R."/>
            <person name="Era A."/>
            <person name="Ohbayashi R."/>
            <person name="Uzuka A."/>
            <person name="Nozaki H."/>
            <person name="Yoshikawa H."/>
            <person name="Miyagishima S.Y."/>
        </authorList>
    </citation>
    <scope>NUCLEOTIDE SEQUENCE [LARGE SCALE GENOMIC DNA]</scope>
    <source>
        <strain evidence="7 8">NIES-2499</strain>
    </source>
</reference>
<dbReference type="InterPro" id="IPR001597">
    <property type="entry name" value="ArAA_b-elim_lyase/Thr_aldolase"/>
</dbReference>
<sequence>MCGFPVVITDVHFTQKSSCNSRTPAVMKERIVDLRSDTVTRPSSEMMHAMMAAPVGDDVWGDDPTINQLQQEAAALFGKEAALFCPSGTMTNQIAIKCHTSPGEECVCSDTAHIFLYEGGGMAFNSAVQARIISGDRGRITASQIASAINAEDAHFPTTGLVCIENTTNKGGGAFYSADSLREISELCRTRGLPLHLDGARIFNAIVASQEYSTYDIGAMFDTISVCLSKGLGCPVGSLLLGSHQFIKKAHRIRKVMGGGMRQAGFLAAAGLYALKYNVERLAEDHSRAKQLGTALSDFPWVQKVYPVDTNIVIFTLQPQYDALSVQEQLKSSGLLISSMGGGVLRLVTHLDVNQEAVDWACSLLQELKI</sequence>
<evidence type="ECO:0000256" key="4">
    <source>
        <dbReference type="ARBA" id="ARBA00023239"/>
    </source>
</evidence>